<dbReference type="Pfam" id="PF04693">
    <property type="entry name" value="DDE_Tnp_2"/>
    <property type="match status" value="1"/>
</dbReference>
<protein>
    <submittedName>
        <fullName evidence="1">Uncharacterized protein</fullName>
    </submittedName>
</protein>
<dbReference type="AlphaFoldDB" id="A0A7J9RTM8"/>
<dbReference type="EMBL" id="JACHFY010000013">
    <property type="protein sequence ID" value="MBB5254293.1"/>
    <property type="molecule type" value="Genomic_DNA"/>
</dbReference>
<sequence>MADLILGDRVITIKLLILEYKANRLNLYTTALTLNDEEIDATWKVRWEIEKLHRDVKTLGMQDSSFLKRLQGYLLLFMMVVNTVRDLINSLNLKSVEASPVR</sequence>
<proteinExistence type="predicted"/>
<evidence type="ECO:0000313" key="2">
    <source>
        <dbReference type="Proteomes" id="UP000582213"/>
    </source>
</evidence>
<gene>
    <name evidence="1" type="ORF">HNQ62_002067</name>
</gene>
<dbReference type="InterPro" id="IPR012337">
    <property type="entry name" value="RNaseH-like_sf"/>
</dbReference>
<evidence type="ECO:0000313" key="1">
    <source>
        <dbReference type="EMBL" id="MBB5254293.1"/>
    </source>
</evidence>
<dbReference type="Proteomes" id="UP000582213">
    <property type="component" value="Unassembled WGS sequence"/>
</dbReference>
<organism evidence="1 2">
    <name type="scientific">Sulfurisphaera ohwakuensis</name>
    <dbReference type="NCBI Taxonomy" id="69656"/>
    <lineage>
        <taxon>Archaea</taxon>
        <taxon>Thermoproteota</taxon>
        <taxon>Thermoprotei</taxon>
        <taxon>Sulfolobales</taxon>
        <taxon>Sulfolobaceae</taxon>
        <taxon>Sulfurisphaera</taxon>
    </lineage>
</organism>
<reference evidence="1 2" key="1">
    <citation type="submission" date="2020-08" db="EMBL/GenBank/DDBJ databases">
        <title>Genomic Encyclopedia of Type Strains, Phase IV (KMG-IV): sequencing the most valuable type-strain genomes for metagenomic binning, comparative biology and taxonomic classification.</title>
        <authorList>
            <person name="Goeker M."/>
        </authorList>
    </citation>
    <scope>NUCLEOTIDE SEQUENCE [LARGE SCALE GENOMIC DNA]</scope>
    <source>
        <strain evidence="1 2">DSM 12421</strain>
    </source>
</reference>
<name>A0A7J9RTM8_SULOH</name>
<dbReference type="InterPro" id="IPR006783">
    <property type="entry name" value="Transposase_ISC1217"/>
</dbReference>
<comment type="caution">
    <text evidence="1">The sequence shown here is derived from an EMBL/GenBank/DDBJ whole genome shotgun (WGS) entry which is preliminary data.</text>
</comment>
<dbReference type="SUPFAM" id="SSF53098">
    <property type="entry name" value="Ribonuclease H-like"/>
    <property type="match status" value="1"/>
</dbReference>
<accession>A0A7J9RTM8</accession>